<dbReference type="Pfam" id="PF12724">
    <property type="entry name" value="Flavodoxin_5"/>
    <property type="match status" value="1"/>
</dbReference>
<reference evidence="2" key="1">
    <citation type="submission" date="2017-04" db="EMBL/GenBank/DDBJ databases">
        <title>Complete Genome Sequences of Twelve Strains of a Stable Defined Moderately Diverse Mouse Microbiota 2 (sDMDMm2).</title>
        <authorList>
            <person name="Uchimura Y."/>
            <person name="Wyss M."/>
            <person name="Brugiroux S."/>
            <person name="Limenitakis J.P."/>
            <person name="Stecher B."/>
            <person name="McCoy K.D."/>
            <person name="Macpherson A.J."/>
        </authorList>
    </citation>
    <scope>NUCLEOTIDE SEQUENCE</scope>
    <source>
        <strain evidence="2">YL58</strain>
    </source>
</reference>
<dbReference type="AlphaFoldDB" id="A0A1C7I919"/>
<dbReference type="KEGG" id="byl:A4V09_04225"/>
<sequence>MNILVVYSSKTGFTERYADWIGERIPCTCVKAKEADEIDIEKYDVILYGGGFYGGQIQGIAWLKNRIPRLKGKRTAVFATGATPKDSPEVEKAFAQNLTEEERQAIPCFYLQSGLNYEQMDWKLRMMMKLFTKMMEKKKDKTEQEKMMAARLKTSFDVADKNNLEPLLHWIMEQ</sequence>
<protein>
    <recommendedName>
        <fullName evidence="1">Flavodoxin-like domain-containing protein</fullName>
    </recommendedName>
</protein>
<dbReference type="InterPro" id="IPR029039">
    <property type="entry name" value="Flavoprotein-like_sf"/>
</dbReference>
<dbReference type="PANTHER" id="PTHR38030:SF2">
    <property type="entry name" value="PROTOPORPHYRINOGEN IX DEHYDROGENASE [QUINONE]"/>
    <property type="match status" value="1"/>
</dbReference>
<dbReference type="OrthoDB" id="2146857at2"/>
<evidence type="ECO:0000313" key="2">
    <source>
        <dbReference type="EMBL" id="ANU75039.1"/>
    </source>
</evidence>
<dbReference type="InterPro" id="IPR026816">
    <property type="entry name" value="Flavodoxin_dom"/>
</dbReference>
<dbReference type="PROSITE" id="PS50902">
    <property type="entry name" value="FLAVODOXIN_LIKE"/>
    <property type="match status" value="1"/>
</dbReference>
<dbReference type="GO" id="GO:0009055">
    <property type="term" value="F:electron transfer activity"/>
    <property type="evidence" value="ECO:0007669"/>
    <property type="project" value="InterPro"/>
</dbReference>
<evidence type="ECO:0000313" key="3">
    <source>
        <dbReference type="Proteomes" id="UP000092574"/>
    </source>
</evidence>
<dbReference type="PROSITE" id="PS00201">
    <property type="entry name" value="FLAVODOXIN"/>
    <property type="match status" value="1"/>
</dbReference>
<dbReference type="InterPro" id="IPR008254">
    <property type="entry name" value="Flavodoxin/NO_synth"/>
</dbReference>
<name>A0A1C7I919_9FIRM</name>
<keyword evidence="3" id="KW-1185">Reference proteome</keyword>
<gene>
    <name evidence="2" type="ORF">A4V09_04225</name>
</gene>
<dbReference type="GO" id="GO:0070819">
    <property type="term" value="F:menaquinone-dependent protoporphyrinogen oxidase activity"/>
    <property type="evidence" value="ECO:0007669"/>
    <property type="project" value="TreeGrafter"/>
</dbReference>
<dbReference type="InterPro" id="IPR052200">
    <property type="entry name" value="Protoporphyrinogen_IX_DH"/>
</dbReference>
<dbReference type="RefSeq" id="WP_065541256.1">
    <property type="nucleotide sequence ID" value="NZ_CP015405.2"/>
</dbReference>
<dbReference type="STRING" id="1796616.A4V09_04225"/>
<evidence type="ECO:0000259" key="1">
    <source>
        <dbReference type="PROSITE" id="PS50902"/>
    </source>
</evidence>
<dbReference type="SUPFAM" id="SSF52218">
    <property type="entry name" value="Flavoproteins"/>
    <property type="match status" value="1"/>
</dbReference>
<dbReference type="Proteomes" id="UP000092574">
    <property type="component" value="Chromosome"/>
</dbReference>
<dbReference type="GO" id="GO:0016651">
    <property type="term" value="F:oxidoreductase activity, acting on NAD(P)H"/>
    <property type="evidence" value="ECO:0007669"/>
    <property type="project" value="UniProtKB-ARBA"/>
</dbReference>
<accession>A0A1C7I919</accession>
<dbReference type="GO" id="GO:0010181">
    <property type="term" value="F:FMN binding"/>
    <property type="evidence" value="ECO:0007669"/>
    <property type="project" value="InterPro"/>
</dbReference>
<dbReference type="Gene3D" id="3.40.50.360">
    <property type="match status" value="1"/>
</dbReference>
<feature type="domain" description="Flavodoxin-like" evidence="1">
    <location>
        <begin position="3"/>
        <end position="174"/>
    </location>
</feature>
<dbReference type="PANTHER" id="PTHR38030">
    <property type="entry name" value="PROTOPORPHYRINOGEN IX DEHYDROGENASE [MENAQUINONE]"/>
    <property type="match status" value="1"/>
</dbReference>
<proteinExistence type="predicted"/>
<organism evidence="2 3">
    <name type="scientific">Blautia pseudococcoides</name>
    <dbReference type="NCBI Taxonomy" id="1796616"/>
    <lineage>
        <taxon>Bacteria</taxon>
        <taxon>Bacillati</taxon>
        <taxon>Bacillota</taxon>
        <taxon>Clostridia</taxon>
        <taxon>Lachnospirales</taxon>
        <taxon>Lachnospiraceae</taxon>
        <taxon>Blautia</taxon>
    </lineage>
</organism>
<dbReference type="EMBL" id="CP015405">
    <property type="protein sequence ID" value="ANU75039.1"/>
    <property type="molecule type" value="Genomic_DNA"/>
</dbReference>
<dbReference type="InterPro" id="IPR001226">
    <property type="entry name" value="Flavodoxin_CS"/>
</dbReference>
<dbReference type="GO" id="GO:0006783">
    <property type="term" value="P:heme biosynthetic process"/>
    <property type="evidence" value="ECO:0007669"/>
    <property type="project" value="TreeGrafter"/>
</dbReference>